<evidence type="ECO:0000256" key="3">
    <source>
        <dbReference type="ARBA" id="ARBA00022475"/>
    </source>
</evidence>
<dbReference type="NCBIfam" id="TIGR00937">
    <property type="entry name" value="2A51"/>
    <property type="match status" value="1"/>
</dbReference>
<feature type="transmembrane region" description="Helical" evidence="7">
    <location>
        <begin position="219"/>
        <end position="245"/>
    </location>
</feature>
<keyword evidence="6 7" id="KW-0472">Membrane</keyword>
<gene>
    <name evidence="8" type="primary">chrA</name>
    <name evidence="8" type="ORF">KSF_047070</name>
</gene>
<evidence type="ECO:0000256" key="6">
    <source>
        <dbReference type="ARBA" id="ARBA00023136"/>
    </source>
</evidence>
<evidence type="ECO:0000313" key="9">
    <source>
        <dbReference type="Proteomes" id="UP000597444"/>
    </source>
</evidence>
<organism evidence="8 9">
    <name type="scientific">Reticulibacter mediterranei</name>
    <dbReference type="NCBI Taxonomy" id="2778369"/>
    <lineage>
        <taxon>Bacteria</taxon>
        <taxon>Bacillati</taxon>
        <taxon>Chloroflexota</taxon>
        <taxon>Ktedonobacteria</taxon>
        <taxon>Ktedonobacterales</taxon>
        <taxon>Reticulibacteraceae</taxon>
        <taxon>Reticulibacter</taxon>
    </lineage>
</organism>
<reference evidence="8" key="1">
    <citation type="submission" date="2020-10" db="EMBL/GenBank/DDBJ databases">
        <title>Taxonomic study of unclassified bacteria belonging to the class Ktedonobacteria.</title>
        <authorList>
            <person name="Yabe S."/>
            <person name="Wang C.M."/>
            <person name="Zheng Y."/>
            <person name="Sakai Y."/>
            <person name="Cavaletti L."/>
            <person name="Monciardini P."/>
            <person name="Donadio S."/>
        </authorList>
    </citation>
    <scope>NUCLEOTIDE SEQUENCE</scope>
    <source>
        <strain evidence="8">ID150040</strain>
    </source>
</reference>
<feature type="transmembrane region" description="Helical" evidence="7">
    <location>
        <begin position="142"/>
        <end position="160"/>
    </location>
</feature>
<feature type="transmembrane region" description="Helical" evidence="7">
    <location>
        <begin position="196"/>
        <end position="213"/>
    </location>
</feature>
<name>A0A8J3N0X7_9CHLR</name>
<feature type="transmembrane region" description="Helical" evidence="7">
    <location>
        <begin position="327"/>
        <end position="345"/>
    </location>
</feature>
<keyword evidence="5 7" id="KW-1133">Transmembrane helix</keyword>
<comment type="similarity">
    <text evidence="2">Belongs to the chromate ion transporter (CHR) (TC 2.A.51) family.</text>
</comment>
<evidence type="ECO:0000313" key="8">
    <source>
        <dbReference type="EMBL" id="GHO94659.1"/>
    </source>
</evidence>
<dbReference type="GO" id="GO:0015109">
    <property type="term" value="F:chromate transmembrane transporter activity"/>
    <property type="evidence" value="ECO:0007669"/>
    <property type="project" value="InterPro"/>
</dbReference>
<feature type="transmembrane region" description="Helical" evidence="7">
    <location>
        <begin position="374"/>
        <end position="391"/>
    </location>
</feature>
<comment type="subcellular location">
    <subcellularLocation>
        <location evidence="1">Cell membrane</location>
        <topology evidence="1">Multi-pass membrane protein</topology>
    </subcellularLocation>
</comment>
<keyword evidence="4 7" id="KW-0812">Transmembrane</keyword>
<proteinExistence type="inferred from homology"/>
<dbReference type="InterPro" id="IPR003370">
    <property type="entry name" value="Chromate_transpt"/>
</dbReference>
<dbReference type="InterPro" id="IPR014047">
    <property type="entry name" value="Chr_Tranpt_l_chain"/>
</dbReference>
<feature type="transmembrane region" description="Helical" evidence="7">
    <location>
        <begin position="292"/>
        <end position="315"/>
    </location>
</feature>
<feature type="transmembrane region" description="Helical" evidence="7">
    <location>
        <begin position="82"/>
        <end position="106"/>
    </location>
</feature>
<feature type="transmembrane region" description="Helical" evidence="7">
    <location>
        <begin position="12"/>
        <end position="35"/>
    </location>
</feature>
<protein>
    <submittedName>
        <fullName evidence="8">Chromate resistance transporter</fullName>
    </submittedName>
</protein>
<evidence type="ECO:0000256" key="2">
    <source>
        <dbReference type="ARBA" id="ARBA00005262"/>
    </source>
</evidence>
<dbReference type="AlphaFoldDB" id="A0A8J3N0X7"/>
<keyword evidence="3" id="KW-1003">Cell membrane</keyword>
<comment type="caution">
    <text evidence="8">The sequence shown here is derived from an EMBL/GenBank/DDBJ whole genome shotgun (WGS) entry which is preliminary data.</text>
</comment>
<dbReference type="Pfam" id="PF02417">
    <property type="entry name" value="Chromate_transp"/>
    <property type="match status" value="2"/>
</dbReference>
<dbReference type="InterPro" id="IPR052518">
    <property type="entry name" value="CHR_Transporter"/>
</dbReference>
<dbReference type="PANTHER" id="PTHR43663:SF1">
    <property type="entry name" value="CHROMATE TRANSPORTER"/>
    <property type="match status" value="1"/>
</dbReference>
<dbReference type="PANTHER" id="PTHR43663">
    <property type="entry name" value="CHROMATE TRANSPORT PROTEIN-RELATED"/>
    <property type="match status" value="1"/>
</dbReference>
<feature type="transmembrane region" description="Helical" evidence="7">
    <location>
        <begin position="112"/>
        <end position="135"/>
    </location>
</feature>
<dbReference type="GO" id="GO:0005886">
    <property type="term" value="C:plasma membrane"/>
    <property type="evidence" value="ECO:0007669"/>
    <property type="project" value="UniProtKB-SubCell"/>
</dbReference>
<feature type="transmembrane region" description="Helical" evidence="7">
    <location>
        <begin position="265"/>
        <end position="286"/>
    </location>
</feature>
<dbReference type="Proteomes" id="UP000597444">
    <property type="component" value="Unassembled WGS sequence"/>
</dbReference>
<evidence type="ECO:0000256" key="5">
    <source>
        <dbReference type="ARBA" id="ARBA00022989"/>
    </source>
</evidence>
<feature type="transmembrane region" description="Helical" evidence="7">
    <location>
        <begin position="55"/>
        <end position="75"/>
    </location>
</feature>
<feature type="transmembrane region" description="Helical" evidence="7">
    <location>
        <begin position="166"/>
        <end position="184"/>
    </location>
</feature>
<dbReference type="EMBL" id="BNJK01000001">
    <property type="protein sequence ID" value="GHO94659.1"/>
    <property type="molecule type" value="Genomic_DNA"/>
</dbReference>
<sequence length="392" mass="42180">MTDSGASNPKVLHLLKVFLWIGLTGFGGTLATMTLMEQEWVSRRKLLTQKQFLEGMALCYLLPGPTAVLLSIYLGSRMRRTLGGIVCGLAFIAPAILLTFLLSWIYFQFHTIPQVAALFIDLEPVVVAFILAMLFRSSKAALTSLSRWAVALSVGILLIFPVLPQVWNLITLLLLSGLIGMLCMRSYSTTVQSGSLLAVSGVLAFLREATLSLSPGLLILLPLAFVFLKASLVMFGGGVVAIPLFQQELVQTYHWLTPQQFLDGVAIGQLTPGPVTVVATFAGYAVGSWPGAVVATVAMYLPSFVLMLVATPLLLRLRYSSLVQGTLQGILAGALGMMGATALLLSRTAVTNLWQAALALFCLVLLLRWNISPALVILAVALLGLLRLLFAF</sequence>
<dbReference type="RefSeq" id="WP_220205374.1">
    <property type="nucleotide sequence ID" value="NZ_BNJK01000001.1"/>
</dbReference>
<evidence type="ECO:0000256" key="1">
    <source>
        <dbReference type="ARBA" id="ARBA00004651"/>
    </source>
</evidence>
<accession>A0A8J3N0X7</accession>
<dbReference type="PIRSF" id="PIRSF004810">
    <property type="entry name" value="ChrA"/>
    <property type="match status" value="1"/>
</dbReference>
<keyword evidence="9" id="KW-1185">Reference proteome</keyword>
<evidence type="ECO:0000256" key="4">
    <source>
        <dbReference type="ARBA" id="ARBA00022692"/>
    </source>
</evidence>
<evidence type="ECO:0000256" key="7">
    <source>
        <dbReference type="SAM" id="Phobius"/>
    </source>
</evidence>